<dbReference type="Proteomes" id="UP001266305">
    <property type="component" value="Unassembled WGS sequence"/>
</dbReference>
<dbReference type="SUPFAM" id="SSF48168">
    <property type="entry name" value="R1 subunit of ribonucleotide reductase, N-terminal domain"/>
    <property type="match status" value="1"/>
</dbReference>
<evidence type="ECO:0000313" key="3">
    <source>
        <dbReference type="Proteomes" id="UP001266305"/>
    </source>
</evidence>
<organism evidence="2 3">
    <name type="scientific">Saguinus oedipus</name>
    <name type="common">Cotton-top tamarin</name>
    <name type="synonym">Oedipomidas oedipus</name>
    <dbReference type="NCBI Taxonomy" id="9490"/>
    <lineage>
        <taxon>Eukaryota</taxon>
        <taxon>Metazoa</taxon>
        <taxon>Chordata</taxon>
        <taxon>Craniata</taxon>
        <taxon>Vertebrata</taxon>
        <taxon>Euteleostomi</taxon>
        <taxon>Mammalia</taxon>
        <taxon>Eutheria</taxon>
        <taxon>Euarchontoglires</taxon>
        <taxon>Primates</taxon>
        <taxon>Haplorrhini</taxon>
        <taxon>Platyrrhini</taxon>
        <taxon>Cebidae</taxon>
        <taxon>Callitrichinae</taxon>
        <taxon>Saguinus</taxon>
    </lineage>
</organism>
<sequence>MDFVDPTQITMKVIQCLYSGVTMMELDTLAATLTTKHFVYAILEARTAVSNLHKETNEVFSDAMEDLYNCVSPHNDKHSPMVAKSALDIVLANKDHLNSAIICDQDFSYNYFGFKMLEWSYLLKINGKAAEIPQHMLMRVSVGIYKEDIDVAIETADNLLP</sequence>
<name>A0ABQ9VI06_SAGOE</name>
<feature type="domain" description="Ribonucleotide reductase large subunit N-terminal" evidence="1">
    <location>
        <begin position="108"/>
        <end position="159"/>
    </location>
</feature>
<accession>A0ABQ9VI06</accession>
<evidence type="ECO:0000259" key="1">
    <source>
        <dbReference type="Pfam" id="PF00317"/>
    </source>
</evidence>
<keyword evidence="3" id="KW-1185">Reference proteome</keyword>
<dbReference type="PANTHER" id="PTHR11573">
    <property type="entry name" value="RIBONUCLEOSIDE-DIPHOSPHATE REDUCTASE LARGE CHAIN"/>
    <property type="match status" value="1"/>
</dbReference>
<comment type="caution">
    <text evidence="2">The sequence shown here is derived from an EMBL/GenBank/DDBJ whole genome shotgun (WGS) entry which is preliminary data.</text>
</comment>
<dbReference type="InterPro" id="IPR039718">
    <property type="entry name" value="Rrm1"/>
</dbReference>
<dbReference type="InterPro" id="IPR008926">
    <property type="entry name" value="RNR_R1-su_N"/>
</dbReference>
<dbReference type="EMBL" id="JASSZA010000006">
    <property type="protein sequence ID" value="KAK2108995.1"/>
    <property type="molecule type" value="Genomic_DNA"/>
</dbReference>
<gene>
    <name evidence="2" type="primary">RRM1</name>
    <name evidence="2" type="ORF">P7K49_014160</name>
</gene>
<dbReference type="Gene3D" id="3.20.70.20">
    <property type="match status" value="1"/>
</dbReference>
<dbReference type="Pfam" id="PF00317">
    <property type="entry name" value="Ribonuc_red_lgN"/>
    <property type="match status" value="1"/>
</dbReference>
<dbReference type="InterPro" id="IPR013509">
    <property type="entry name" value="RNR_lsu_N"/>
</dbReference>
<dbReference type="PANTHER" id="PTHR11573:SF6">
    <property type="entry name" value="RIBONUCLEOSIDE-DIPHOSPHATE REDUCTASE LARGE SUBUNIT"/>
    <property type="match status" value="1"/>
</dbReference>
<proteinExistence type="predicted"/>
<reference evidence="2 3" key="1">
    <citation type="submission" date="2023-05" db="EMBL/GenBank/DDBJ databases">
        <title>B98-5 Cell Line De Novo Hybrid Assembly: An Optical Mapping Approach.</title>
        <authorList>
            <person name="Kananen K."/>
            <person name="Auerbach J.A."/>
            <person name="Kautto E."/>
            <person name="Blachly J.S."/>
        </authorList>
    </citation>
    <scope>NUCLEOTIDE SEQUENCE [LARGE SCALE GENOMIC DNA]</scope>
    <source>
        <strain evidence="2">B95-8</strain>
        <tissue evidence="2">Cell line</tissue>
    </source>
</reference>
<evidence type="ECO:0000313" key="2">
    <source>
        <dbReference type="EMBL" id="KAK2108995.1"/>
    </source>
</evidence>
<protein>
    <submittedName>
        <fullName evidence="2">Ribonucleoside-diphosphate reductase large subunit</fullName>
    </submittedName>
</protein>